<feature type="region of interest" description="Disordered" evidence="1">
    <location>
        <begin position="368"/>
        <end position="394"/>
    </location>
</feature>
<name>A0A450SJ45_9GAMM</name>
<dbReference type="AlphaFoldDB" id="A0A450SJ45"/>
<sequence length="630" mass="70781">MVRKYFEQQGETVPDPFPESLADNFFFATPALTQRLDLLRHLIRSGEGLLVLIGEHGAGKSTLLEQLLESADPQWQICFVSPAEFSDNDTTQSELSWEHRMEQEATPAQTDSTSHVAKGHRQLLQHLLEGYNLSFPEQDLDSIQDILLDHIGALRTSGQTPLIIVDDSEALSSENLQFLMELSYGNEGLGSRIILVCRPEGMRRVREIVAMIGGDGFIHTVDVLPLDKEQVGDYLHLRWNRTSPMGDDPFTDGIIRSIYHASKGLPANINRLADQFLQNRRSKSSRKTRTTRSTQTISGLALNIIATRKRKLIAIGGGIMALAIVLPWLITAEHEPQPGTKTLTLPIHQTPTTRIQEIKSRKIEPQEIGSGKIDPTAAWGNEDEPDTPSFQENTLPSLAIPRTFDPREPTSQKSTTSAKDFTFDSTSRHTDVIDTKDVATIPPRSNASVRSRVTTTEQTVTGLPNRLTAPSVTSETFRRTDSREIDYFREDAKTPSIKANAGSDLVRDNNAPLEERAYFGKPKSVHVPDPTSVRTISWLRKQNPSHYTIQLLGTSSKERMLEFLVRHKLDSRTAWFKTKHNNRDWFVVVYGIYPTHKAASAEIRRLPKTLRHLDPWPRNVDKILTITSNG</sequence>
<evidence type="ECO:0000313" key="4">
    <source>
        <dbReference type="EMBL" id="VFJ53429.1"/>
    </source>
</evidence>
<dbReference type="InterPro" id="IPR036680">
    <property type="entry name" value="SPOR-like_sf"/>
</dbReference>
<protein>
    <submittedName>
        <fullName evidence="4">Cell division protein DamX, binds to the septal ring, contains C-terminal SPOR domain</fullName>
    </submittedName>
</protein>
<gene>
    <name evidence="4" type="ORF">BECKFW1821A_GA0114235_104217</name>
    <name evidence="5" type="ORF">BECKFW1821B_GA0114236_105217</name>
</gene>
<feature type="transmembrane region" description="Helical" evidence="2">
    <location>
        <begin position="312"/>
        <end position="330"/>
    </location>
</feature>
<accession>A0A450SJ45</accession>
<dbReference type="SMART" id="SM00382">
    <property type="entry name" value="AAA"/>
    <property type="match status" value="1"/>
</dbReference>
<keyword evidence="2" id="KW-1133">Transmembrane helix</keyword>
<dbReference type="InterPro" id="IPR027417">
    <property type="entry name" value="P-loop_NTPase"/>
</dbReference>
<feature type="region of interest" description="Disordered" evidence="1">
    <location>
        <begin position="400"/>
        <end position="419"/>
    </location>
</feature>
<dbReference type="EMBL" id="CAADEW010000042">
    <property type="protein sequence ID" value="VFJ53429.1"/>
    <property type="molecule type" value="Genomic_DNA"/>
</dbReference>
<dbReference type="Gene3D" id="3.30.70.1070">
    <property type="entry name" value="Sporulation related repeat"/>
    <property type="match status" value="1"/>
</dbReference>
<dbReference type="Pfam" id="PF05036">
    <property type="entry name" value="SPOR"/>
    <property type="match status" value="1"/>
</dbReference>
<dbReference type="Gene3D" id="3.40.50.300">
    <property type="entry name" value="P-loop containing nucleotide triphosphate hydrolases"/>
    <property type="match status" value="1"/>
</dbReference>
<evidence type="ECO:0000259" key="3">
    <source>
        <dbReference type="PROSITE" id="PS51724"/>
    </source>
</evidence>
<dbReference type="PROSITE" id="PS51724">
    <property type="entry name" value="SPOR"/>
    <property type="match status" value="1"/>
</dbReference>
<keyword evidence="2" id="KW-0812">Transmembrane</keyword>
<dbReference type="SUPFAM" id="SSF52540">
    <property type="entry name" value="P-loop containing nucleoside triphosphate hydrolases"/>
    <property type="match status" value="1"/>
</dbReference>
<organism evidence="4">
    <name type="scientific">Candidatus Kentrum sp. FW</name>
    <dbReference type="NCBI Taxonomy" id="2126338"/>
    <lineage>
        <taxon>Bacteria</taxon>
        <taxon>Pseudomonadati</taxon>
        <taxon>Pseudomonadota</taxon>
        <taxon>Gammaproteobacteria</taxon>
        <taxon>Candidatus Kentrum</taxon>
    </lineage>
</organism>
<evidence type="ECO:0000256" key="1">
    <source>
        <dbReference type="SAM" id="MobiDB-lite"/>
    </source>
</evidence>
<keyword evidence="2" id="KW-0472">Membrane</keyword>
<keyword evidence="4" id="KW-0132">Cell division</keyword>
<dbReference type="Pfam" id="PF13191">
    <property type="entry name" value="AAA_16"/>
    <property type="match status" value="1"/>
</dbReference>
<dbReference type="PANTHER" id="PTHR35894:SF7">
    <property type="entry name" value="GENERAL SECRETION PATHWAY PROTEIN A-RELATED"/>
    <property type="match status" value="1"/>
</dbReference>
<dbReference type="GO" id="GO:0042834">
    <property type="term" value="F:peptidoglycan binding"/>
    <property type="evidence" value="ECO:0007669"/>
    <property type="project" value="InterPro"/>
</dbReference>
<proteinExistence type="predicted"/>
<dbReference type="GO" id="GO:0051301">
    <property type="term" value="P:cell division"/>
    <property type="evidence" value="ECO:0007669"/>
    <property type="project" value="UniProtKB-KW"/>
</dbReference>
<reference evidence="4" key="1">
    <citation type="submission" date="2019-02" db="EMBL/GenBank/DDBJ databases">
        <authorList>
            <person name="Gruber-Vodicka R. H."/>
            <person name="Seah K. B. B."/>
        </authorList>
    </citation>
    <scope>NUCLEOTIDE SEQUENCE</scope>
    <source>
        <strain evidence="5">BECK_BZ106</strain>
        <strain evidence="4">BECK_BZ15</strain>
    </source>
</reference>
<dbReference type="CDD" id="cd00882">
    <property type="entry name" value="Ras_like_GTPase"/>
    <property type="match status" value="1"/>
</dbReference>
<keyword evidence="4" id="KW-0131">Cell cycle</keyword>
<dbReference type="InterPro" id="IPR007730">
    <property type="entry name" value="SPOR-like_dom"/>
</dbReference>
<evidence type="ECO:0000313" key="5">
    <source>
        <dbReference type="EMBL" id="VFJ59923.1"/>
    </source>
</evidence>
<feature type="domain" description="SPOR" evidence="3">
    <location>
        <begin position="541"/>
        <end position="619"/>
    </location>
</feature>
<dbReference type="PANTHER" id="PTHR35894">
    <property type="entry name" value="GENERAL SECRETION PATHWAY PROTEIN A-RELATED"/>
    <property type="match status" value="1"/>
</dbReference>
<evidence type="ECO:0000256" key="2">
    <source>
        <dbReference type="SAM" id="Phobius"/>
    </source>
</evidence>
<dbReference type="InterPro" id="IPR052026">
    <property type="entry name" value="ExeA_AAA_ATPase_DNA-bind"/>
</dbReference>
<dbReference type="InterPro" id="IPR041664">
    <property type="entry name" value="AAA_16"/>
</dbReference>
<dbReference type="EMBL" id="CAADFD010000052">
    <property type="protein sequence ID" value="VFJ59923.1"/>
    <property type="molecule type" value="Genomic_DNA"/>
</dbReference>
<dbReference type="InterPro" id="IPR003593">
    <property type="entry name" value="AAA+_ATPase"/>
</dbReference>